<dbReference type="Proteomes" id="UP000663874">
    <property type="component" value="Unassembled WGS sequence"/>
</dbReference>
<dbReference type="EMBL" id="CAJNOO010001040">
    <property type="protein sequence ID" value="CAF1084474.1"/>
    <property type="molecule type" value="Genomic_DNA"/>
</dbReference>
<dbReference type="EMBL" id="CAJOBE010053069">
    <property type="protein sequence ID" value="CAF4363426.1"/>
    <property type="molecule type" value="Genomic_DNA"/>
</dbReference>
<gene>
    <name evidence="3" type="ORF">FNK824_LOCUS42742</name>
    <name evidence="2" type="ORF">OTI717_LOCUS31535</name>
    <name evidence="1" type="ORF">RFH988_LOCUS18472</name>
</gene>
<sequence length="88" mass="10262">MPFNWYQCNGQHVQVRTILMDSQRVHFLAPSSHHLTSSPLIIIDTQPPSPPPPCHPSEINADPQLENEYNEWLEAHRENITQRQQQQI</sequence>
<reference evidence="1" key="1">
    <citation type="submission" date="2021-02" db="EMBL/GenBank/DDBJ databases">
        <authorList>
            <person name="Nowell W R."/>
        </authorList>
    </citation>
    <scope>NUCLEOTIDE SEQUENCE</scope>
</reference>
<accession>A0A814MVF8</accession>
<evidence type="ECO:0000313" key="4">
    <source>
        <dbReference type="Proteomes" id="UP000663882"/>
    </source>
</evidence>
<proteinExistence type="predicted"/>
<protein>
    <submittedName>
        <fullName evidence="1">Uncharacterized protein</fullName>
    </submittedName>
</protein>
<evidence type="ECO:0000313" key="2">
    <source>
        <dbReference type="EMBL" id="CAF4048866.1"/>
    </source>
</evidence>
<dbReference type="EMBL" id="CAJOAX010009083">
    <property type="protein sequence ID" value="CAF4048866.1"/>
    <property type="molecule type" value="Genomic_DNA"/>
</dbReference>
<dbReference type="Proteomes" id="UP000663823">
    <property type="component" value="Unassembled WGS sequence"/>
</dbReference>
<dbReference type="Proteomes" id="UP000663882">
    <property type="component" value="Unassembled WGS sequence"/>
</dbReference>
<dbReference type="OrthoDB" id="9986058at2759"/>
<name>A0A814MVF8_9BILA</name>
<evidence type="ECO:0000313" key="1">
    <source>
        <dbReference type="EMBL" id="CAF1084474.1"/>
    </source>
</evidence>
<comment type="caution">
    <text evidence="1">The sequence shown here is derived from an EMBL/GenBank/DDBJ whole genome shotgun (WGS) entry which is preliminary data.</text>
</comment>
<organism evidence="1 4">
    <name type="scientific">Rotaria sordida</name>
    <dbReference type="NCBI Taxonomy" id="392033"/>
    <lineage>
        <taxon>Eukaryota</taxon>
        <taxon>Metazoa</taxon>
        <taxon>Spiralia</taxon>
        <taxon>Gnathifera</taxon>
        <taxon>Rotifera</taxon>
        <taxon>Eurotatoria</taxon>
        <taxon>Bdelloidea</taxon>
        <taxon>Philodinida</taxon>
        <taxon>Philodinidae</taxon>
        <taxon>Rotaria</taxon>
    </lineage>
</organism>
<evidence type="ECO:0000313" key="3">
    <source>
        <dbReference type="EMBL" id="CAF4363426.1"/>
    </source>
</evidence>
<dbReference type="AlphaFoldDB" id="A0A814MVF8"/>